<dbReference type="SUPFAM" id="SSF103473">
    <property type="entry name" value="MFS general substrate transporter"/>
    <property type="match status" value="2"/>
</dbReference>
<feature type="transmembrane region" description="Helical" evidence="5">
    <location>
        <begin position="410"/>
        <end position="431"/>
    </location>
</feature>
<protein>
    <submittedName>
        <fullName evidence="7">Putative MFS family arabinose efflux permease</fullName>
    </submittedName>
</protein>
<sequence length="470" mass="47741">MTTTASPAGIRSAPAAAPSGILLTILLGGLFMNLLDVSIVNVAIGPLQRDLHAGGAQLQLIVSAYVMAYAALLITGARLGGRFGHRRMFRAGLLGFSLTSLACGLATSADALIALRVSQGVAAASMLPQVMSLIQVCFPAGPARARALGWYGLVLALGTVAGQLAGGVLLQADIAGSGWRSVFLINVPIGVLLWWLAGSQLPTRTSVPVDGLDLPGVVCFGAVISLVVVPLVLGRSQGWPAWGWVAWGCAAFGTILMVLIERRSVAPVLPADVLRTSGLLPGIALCMLTVGGYAGYLFTLSLHLQTALRMGPLATGIAFLPLAAGFAAASLSSPRLPRRLTRWLIPVGLLGCVATYPVLGAVVGDGARPSTGFYLLLVVLGAGQGYAVTPVIGLSLAAVPVRRAAEASGLLSSAFQLAQVAGVTGVGSLYLDRAGSAGSAGAVRTVCEVLAFAAAAALVCSVRLLRVSPG</sequence>
<feature type="transmembrane region" description="Helical" evidence="5">
    <location>
        <begin position="310"/>
        <end position="331"/>
    </location>
</feature>
<feature type="transmembrane region" description="Helical" evidence="5">
    <location>
        <begin position="443"/>
        <end position="465"/>
    </location>
</feature>
<keyword evidence="3 5" id="KW-1133">Transmembrane helix</keyword>
<evidence type="ECO:0000259" key="6">
    <source>
        <dbReference type="PROSITE" id="PS50850"/>
    </source>
</evidence>
<dbReference type="InterPro" id="IPR036259">
    <property type="entry name" value="MFS_trans_sf"/>
</dbReference>
<dbReference type="InterPro" id="IPR011701">
    <property type="entry name" value="MFS"/>
</dbReference>
<dbReference type="PROSITE" id="PS50850">
    <property type="entry name" value="MFS"/>
    <property type="match status" value="1"/>
</dbReference>
<dbReference type="AlphaFoldDB" id="A0A853DHV7"/>
<evidence type="ECO:0000313" key="7">
    <source>
        <dbReference type="EMBL" id="NYJ74624.1"/>
    </source>
</evidence>
<evidence type="ECO:0000256" key="3">
    <source>
        <dbReference type="ARBA" id="ARBA00022989"/>
    </source>
</evidence>
<proteinExistence type="predicted"/>
<keyword evidence="4 5" id="KW-0472">Membrane</keyword>
<evidence type="ECO:0000256" key="2">
    <source>
        <dbReference type="ARBA" id="ARBA00022692"/>
    </source>
</evidence>
<evidence type="ECO:0000256" key="5">
    <source>
        <dbReference type="SAM" id="Phobius"/>
    </source>
</evidence>
<organism evidence="7 8">
    <name type="scientific">Allobranchiibius huperziae</name>
    <dbReference type="NCBI Taxonomy" id="1874116"/>
    <lineage>
        <taxon>Bacteria</taxon>
        <taxon>Bacillati</taxon>
        <taxon>Actinomycetota</taxon>
        <taxon>Actinomycetes</taxon>
        <taxon>Micrococcales</taxon>
        <taxon>Dermacoccaceae</taxon>
        <taxon>Allobranchiibius</taxon>
    </lineage>
</organism>
<evidence type="ECO:0000256" key="1">
    <source>
        <dbReference type="ARBA" id="ARBA00004651"/>
    </source>
</evidence>
<evidence type="ECO:0000313" key="8">
    <source>
        <dbReference type="Proteomes" id="UP000571817"/>
    </source>
</evidence>
<dbReference type="Pfam" id="PF07690">
    <property type="entry name" value="MFS_1"/>
    <property type="match status" value="1"/>
</dbReference>
<feature type="domain" description="Major facilitator superfamily (MFS) profile" evidence="6">
    <location>
        <begin position="22"/>
        <end position="470"/>
    </location>
</feature>
<dbReference type="GO" id="GO:0005886">
    <property type="term" value="C:plasma membrane"/>
    <property type="evidence" value="ECO:0007669"/>
    <property type="project" value="UniProtKB-SubCell"/>
</dbReference>
<feature type="transmembrane region" description="Helical" evidence="5">
    <location>
        <begin position="178"/>
        <end position="197"/>
    </location>
</feature>
<name>A0A853DHV7_9MICO</name>
<keyword evidence="2 5" id="KW-0812">Transmembrane</keyword>
<dbReference type="Gene3D" id="1.20.1250.20">
    <property type="entry name" value="MFS general substrate transporter like domains"/>
    <property type="match status" value="1"/>
</dbReference>
<gene>
    <name evidence="7" type="ORF">HNR15_001587</name>
</gene>
<dbReference type="PANTHER" id="PTHR42718:SF39">
    <property type="entry name" value="ACTINORHODIN TRANSPORTER-RELATED"/>
    <property type="match status" value="1"/>
</dbReference>
<feature type="transmembrane region" description="Helical" evidence="5">
    <location>
        <begin position="56"/>
        <end position="79"/>
    </location>
</feature>
<feature type="transmembrane region" description="Helical" evidence="5">
    <location>
        <begin position="343"/>
        <end position="362"/>
    </location>
</feature>
<feature type="transmembrane region" description="Helical" evidence="5">
    <location>
        <begin position="21"/>
        <end position="44"/>
    </location>
</feature>
<accession>A0A853DHV7</accession>
<dbReference type="CDD" id="cd17321">
    <property type="entry name" value="MFS_MMR_MDR_like"/>
    <property type="match status" value="1"/>
</dbReference>
<feature type="transmembrane region" description="Helical" evidence="5">
    <location>
        <begin position="279"/>
        <end position="298"/>
    </location>
</feature>
<dbReference type="RefSeq" id="WP_179480640.1">
    <property type="nucleotide sequence ID" value="NZ_JACCFW010000001.1"/>
</dbReference>
<feature type="transmembrane region" description="Helical" evidence="5">
    <location>
        <begin position="374"/>
        <end position="398"/>
    </location>
</feature>
<comment type="subcellular location">
    <subcellularLocation>
        <location evidence="1">Cell membrane</location>
        <topology evidence="1">Multi-pass membrane protein</topology>
    </subcellularLocation>
</comment>
<feature type="transmembrane region" description="Helical" evidence="5">
    <location>
        <begin position="148"/>
        <end position="172"/>
    </location>
</feature>
<keyword evidence="8" id="KW-1185">Reference proteome</keyword>
<feature type="transmembrane region" description="Helical" evidence="5">
    <location>
        <begin position="239"/>
        <end position="259"/>
    </location>
</feature>
<dbReference type="GO" id="GO:0022857">
    <property type="term" value="F:transmembrane transporter activity"/>
    <property type="evidence" value="ECO:0007669"/>
    <property type="project" value="InterPro"/>
</dbReference>
<dbReference type="Proteomes" id="UP000571817">
    <property type="component" value="Unassembled WGS sequence"/>
</dbReference>
<reference evidence="7 8" key="1">
    <citation type="submission" date="2020-07" db="EMBL/GenBank/DDBJ databases">
        <title>Sequencing the genomes of 1000 actinobacteria strains.</title>
        <authorList>
            <person name="Klenk H.-P."/>
        </authorList>
    </citation>
    <scope>NUCLEOTIDE SEQUENCE [LARGE SCALE GENOMIC DNA]</scope>
    <source>
        <strain evidence="7 8">DSM 29531</strain>
    </source>
</reference>
<dbReference type="Gene3D" id="1.20.1720.10">
    <property type="entry name" value="Multidrug resistance protein D"/>
    <property type="match status" value="1"/>
</dbReference>
<dbReference type="EMBL" id="JACCFW010000001">
    <property type="protein sequence ID" value="NYJ74624.1"/>
    <property type="molecule type" value="Genomic_DNA"/>
</dbReference>
<comment type="caution">
    <text evidence="7">The sequence shown here is derived from an EMBL/GenBank/DDBJ whole genome shotgun (WGS) entry which is preliminary data.</text>
</comment>
<dbReference type="PANTHER" id="PTHR42718">
    <property type="entry name" value="MAJOR FACILITATOR SUPERFAMILY MULTIDRUG TRANSPORTER MFSC"/>
    <property type="match status" value="1"/>
</dbReference>
<dbReference type="InterPro" id="IPR020846">
    <property type="entry name" value="MFS_dom"/>
</dbReference>
<evidence type="ECO:0000256" key="4">
    <source>
        <dbReference type="ARBA" id="ARBA00023136"/>
    </source>
</evidence>
<feature type="transmembrane region" description="Helical" evidence="5">
    <location>
        <begin position="91"/>
        <end position="115"/>
    </location>
</feature>
<feature type="transmembrane region" description="Helical" evidence="5">
    <location>
        <begin position="209"/>
        <end position="233"/>
    </location>
</feature>